<dbReference type="SMART" id="SM00719">
    <property type="entry name" value="Plus3"/>
    <property type="match status" value="1"/>
</dbReference>
<keyword evidence="3" id="KW-0804">Transcription</keyword>
<dbReference type="PANTHER" id="PTHR13115">
    <property type="entry name" value="RNA POLYMERASE-ASSOCIATED PROTEIN RTF1 HOMOLOG"/>
    <property type="match status" value="1"/>
</dbReference>
<feature type="region of interest" description="Disordered" evidence="5">
    <location>
        <begin position="1"/>
        <end position="101"/>
    </location>
</feature>
<feature type="compositionally biased region" description="Polar residues" evidence="5">
    <location>
        <begin position="465"/>
        <end position="477"/>
    </location>
</feature>
<feature type="compositionally biased region" description="Basic and acidic residues" evidence="5">
    <location>
        <begin position="21"/>
        <end position="31"/>
    </location>
</feature>
<feature type="compositionally biased region" description="Basic and acidic residues" evidence="5">
    <location>
        <begin position="418"/>
        <end position="428"/>
    </location>
</feature>
<organism evidence="7 8">
    <name type="scientific">Coemansia spiralis</name>
    <dbReference type="NCBI Taxonomy" id="417178"/>
    <lineage>
        <taxon>Eukaryota</taxon>
        <taxon>Fungi</taxon>
        <taxon>Fungi incertae sedis</taxon>
        <taxon>Zoopagomycota</taxon>
        <taxon>Kickxellomycotina</taxon>
        <taxon>Kickxellomycetes</taxon>
        <taxon>Kickxellales</taxon>
        <taxon>Kickxellaceae</taxon>
        <taxon>Coemansia</taxon>
    </lineage>
</organism>
<name>A0A9W8G2N1_9FUNG</name>
<dbReference type="Gene3D" id="3.90.70.200">
    <property type="entry name" value="Plus-3 domain"/>
    <property type="match status" value="1"/>
</dbReference>
<dbReference type="GO" id="GO:0016593">
    <property type="term" value="C:Cdc73/Paf1 complex"/>
    <property type="evidence" value="ECO:0007669"/>
    <property type="project" value="TreeGrafter"/>
</dbReference>
<evidence type="ECO:0000256" key="5">
    <source>
        <dbReference type="SAM" id="MobiDB-lite"/>
    </source>
</evidence>
<keyword evidence="4" id="KW-0539">Nucleus</keyword>
<feature type="compositionally biased region" description="Acidic residues" evidence="5">
    <location>
        <begin position="60"/>
        <end position="80"/>
    </location>
</feature>
<dbReference type="SUPFAM" id="SSF159042">
    <property type="entry name" value="Plus3-like"/>
    <property type="match status" value="1"/>
</dbReference>
<dbReference type="AlphaFoldDB" id="A0A9W8G2N1"/>
<comment type="subcellular location">
    <subcellularLocation>
        <location evidence="1">Nucleus</location>
    </subcellularLocation>
</comment>
<dbReference type="GO" id="GO:0003677">
    <property type="term" value="F:DNA binding"/>
    <property type="evidence" value="ECO:0007669"/>
    <property type="project" value="InterPro"/>
</dbReference>
<sequence>MDNLENDILELFEDDSGTNRNSERSRGDSHGRSGNNNKRRKHGRYSGSPRARHSRRDEYSGTEEDDDVDMDTGDDFDDADAASIHGDSDEGPLDEWGDDLMGDQKDRRWLASLNEVERERILAERQERRDMLNEQRELRLKLKAGVRVSAADEDTRSSRVRRTNREAASRGPGGSAFSDLKRARERKRRGASGHWSSYSGSEGEDEEEGEPEHAASLEEINSICLTRNQLEQWLFKPFLAKTVIGCFVRIVTRTRDSTGEYNQYKVMEITDVVQGEGRDQPPYHLNKTLTDRYLTLRYGATEKDYSMETISNSPIKAEEFEKWESTMHTERVRARLSTETVNNKLQDLEAAKNYQLSEADVNNIIAERNRLRRIGAGTTGGITAIERAQLNQLRIEAQQSGDWEQLKKIEAKLAEMDKTLTPHSKGEGRAALSTTTGHKSLLAPSSVRQGNVDKGSIPTKRSRLLTPSSNRRAASSLATSSKGGVGFALVPAIDVQELSLRSKITPGYIQMMANNGGYDMSFLKL</sequence>
<feature type="compositionally biased region" description="Acidic residues" evidence="5">
    <location>
        <begin position="89"/>
        <end position="101"/>
    </location>
</feature>
<feature type="domain" description="Plus3" evidence="6">
    <location>
        <begin position="214"/>
        <end position="353"/>
    </location>
</feature>
<feature type="compositionally biased region" description="Basic and acidic residues" evidence="5">
    <location>
        <begin position="153"/>
        <end position="168"/>
    </location>
</feature>
<dbReference type="Pfam" id="PF03126">
    <property type="entry name" value="Plus-3"/>
    <property type="match status" value="1"/>
</dbReference>
<dbReference type="Proteomes" id="UP001151518">
    <property type="component" value="Unassembled WGS sequence"/>
</dbReference>
<evidence type="ECO:0000256" key="2">
    <source>
        <dbReference type="ARBA" id="ARBA00023015"/>
    </source>
</evidence>
<proteinExistence type="predicted"/>
<evidence type="ECO:0000313" key="8">
    <source>
        <dbReference type="Proteomes" id="UP001151518"/>
    </source>
</evidence>
<dbReference type="PANTHER" id="PTHR13115:SF8">
    <property type="entry name" value="RNA POLYMERASE-ASSOCIATED PROTEIN RTF1 HOMOLOG"/>
    <property type="match status" value="1"/>
</dbReference>
<dbReference type="EMBL" id="JANBTW010000184">
    <property type="protein sequence ID" value="KAJ2668668.1"/>
    <property type="molecule type" value="Genomic_DNA"/>
</dbReference>
<dbReference type="OrthoDB" id="166375at2759"/>
<feature type="region of interest" description="Disordered" evidence="5">
    <location>
        <begin position="418"/>
        <end position="477"/>
    </location>
</feature>
<dbReference type="PROSITE" id="PS51360">
    <property type="entry name" value="PLUS3"/>
    <property type="match status" value="1"/>
</dbReference>
<accession>A0A9W8G2N1</accession>
<evidence type="ECO:0000256" key="4">
    <source>
        <dbReference type="ARBA" id="ARBA00023242"/>
    </source>
</evidence>
<evidence type="ECO:0000259" key="6">
    <source>
        <dbReference type="PROSITE" id="PS51360"/>
    </source>
</evidence>
<feature type="compositionally biased region" description="Basic residues" evidence="5">
    <location>
        <begin position="37"/>
        <end position="54"/>
    </location>
</feature>
<evidence type="ECO:0000256" key="3">
    <source>
        <dbReference type="ARBA" id="ARBA00023163"/>
    </source>
</evidence>
<feature type="region of interest" description="Disordered" evidence="5">
    <location>
        <begin position="145"/>
        <end position="214"/>
    </location>
</feature>
<comment type="caution">
    <text evidence="7">The sequence shown here is derived from an EMBL/GenBank/DDBJ whole genome shotgun (WGS) entry which is preliminary data.</text>
</comment>
<feature type="compositionally biased region" description="Acidic residues" evidence="5">
    <location>
        <begin position="1"/>
        <end position="16"/>
    </location>
</feature>
<evidence type="ECO:0000313" key="7">
    <source>
        <dbReference type="EMBL" id="KAJ2668668.1"/>
    </source>
</evidence>
<dbReference type="GO" id="GO:1990269">
    <property type="term" value="F:RNA polymerase II C-terminal domain phosphoserine binding"/>
    <property type="evidence" value="ECO:0007669"/>
    <property type="project" value="TreeGrafter"/>
</dbReference>
<dbReference type="InterPro" id="IPR004343">
    <property type="entry name" value="Plus-3_dom"/>
</dbReference>
<keyword evidence="2" id="KW-0805">Transcription regulation</keyword>
<gene>
    <name evidence="7" type="primary">RTF1</name>
    <name evidence="7" type="ORF">GGI25_006390</name>
</gene>
<protein>
    <submittedName>
        <fullName evidence="7">RNA polymerase-associated protein rtf1</fullName>
    </submittedName>
</protein>
<evidence type="ECO:0000256" key="1">
    <source>
        <dbReference type="ARBA" id="ARBA00004123"/>
    </source>
</evidence>
<reference evidence="7" key="1">
    <citation type="submission" date="2022-07" db="EMBL/GenBank/DDBJ databases">
        <title>Phylogenomic reconstructions and comparative analyses of Kickxellomycotina fungi.</title>
        <authorList>
            <person name="Reynolds N.K."/>
            <person name="Stajich J.E."/>
            <person name="Barry K."/>
            <person name="Grigoriev I.V."/>
            <person name="Crous P."/>
            <person name="Smith M.E."/>
        </authorList>
    </citation>
    <scope>NUCLEOTIDE SEQUENCE</scope>
    <source>
        <strain evidence="7">NRRL 3115</strain>
    </source>
</reference>
<dbReference type="InterPro" id="IPR036128">
    <property type="entry name" value="Plus3-like_sf"/>
</dbReference>